<protein>
    <submittedName>
        <fullName evidence="4">N-acetylmuramoyl-L-alanine amidase</fullName>
    </submittedName>
</protein>
<reference evidence="5" key="1">
    <citation type="submission" date="2016-01" db="EMBL/GenBank/DDBJ databases">
        <authorList>
            <person name="Mitreva M."/>
            <person name="Pepin K.H."/>
            <person name="Mihindukulasuriya K.A."/>
            <person name="Fulton R."/>
            <person name="Fronick C."/>
            <person name="O'Laughlin M."/>
            <person name="Miner T."/>
            <person name="Herter B."/>
            <person name="Rosa B.A."/>
            <person name="Cordes M."/>
            <person name="Tomlinson C."/>
            <person name="Wollam A."/>
            <person name="Palsikar V.B."/>
            <person name="Mardis E.R."/>
            <person name="Wilson R.K."/>
        </authorList>
    </citation>
    <scope>NUCLEOTIDE SEQUENCE [LARGE SCALE GENOMIC DNA]</scope>
    <source>
        <strain evidence="5">DNF00729</strain>
    </source>
</reference>
<dbReference type="GO" id="GO:0008745">
    <property type="term" value="F:N-acetylmuramoyl-L-alanine amidase activity"/>
    <property type="evidence" value="ECO:0007669"/>
    <property type="project" value="InterPro"/>
</dbReference>
<dbReference type="STRING" id="755172.HMPREF1863_00045"/>
<dbReference type="PATRIC" id="fig|755172.3.peg.44"/>
<evidence type="ECO:0000313" key="5">
    <source>
        <dbReference type="Proteomes" id="UP000070442"/>
    </source>
</evidence>
<evidence type="ECO:0000313" key="4">
    <source>
        <dbReference type="EMBL" id="KXB68576.1"/>
    </source>
</evidence>
<feature type="domain" description="MurNAc-LAA" evidence="3">
    <location>
        <begin position="163"/>
        <end position="282"/>
    </location>
</feature>
<dbReference type="SUPFAM" id="SSF53187">
    <property type="entry name" value="Zn-dependent exopeptidases"/>
    <property type="match status" value="1"/>
</dbReference>
<comment type="caution">
    <text evidence="4">The sequence shown here is derived from an EMBL/GenBank/DDBJ whole genome shotgun (WGS) entry which is preliminary data.</text>
</comment>
<name>A0A134ALJ5_9FIRM</name>
<organism evidence="4 5">
    <name type="scientific">Aedoeadaptatus coxii</name>
    <dbReference type="NCBI Taxonomy" id="755172"/>
    <lineage>
        <taxon>Bacteria</taxon>
        <taxon>Bacillati</taxon>
        <taxon>Bacillota</taxon>
        <taxon>Tissierellia</taxon>
        <taxon>Tissierellales</taxon>
        <taxon>Peptoniphilaceae</taxon>
        <taxon>Aedoeadaptatus</taxon>
    </lineage>
</organism>
<dbReference type="CDD" id="cd02696">
    <property type="entry name" value="MurNAc-LAA"/>
    <property type="match status" value="1"/>
</dbReference>
<keyword evidence="1" id="KW-0378">Hydrolase</keyword>
<dbReference type="PANTHER" id="PTHR30404:SF0">
    <property type="entry name" value="N-ACETYLMURAMOYL-L-ALANINE AMIDASE AMIC"/>
    <property type="match status" value="1"/>
</dbReference>
<dbReference type="EMBL" id="LSDG01000001">
    <property type="protein sequence ID" value="KXB68576.1"/>
    <property type="molecule type" value="Genomic_DNA"/>
</dbReference>
<dbReference type="PANTHER" id="PTHR30404">
    <property type="entry name" value="N-ACETYLMURAMOYL-L-ALANINE AMIDASE"/>
    <property type="match status" value="1"/>
</dbReference>
<evidence type="ECO:0000256" key="2">
    <source>
        <dbReference type="SAM" id="MobiDB-lite"/>
    </source>
</evidence>
<dbReference type="SMART" id="SM00646">
    <property type="entry name" value="Ami_3"/>
    <property type="match status" value="1"/>
</dbReference>
<dbReference type="Gene3D" id="3.40.630.40">
    <property type="entry name" value="Zn-dependent exopeptidases"/>
    <property type="match status" value="1"/>
</dbReference>
<dbReference type="InterPro" id="IPR050695">
    <property type="entry name" value="N-acetylmuramoyl_amidase_3"/>
</dbReference>
<feature type="compositionally biased region" description="Basic and acidic residues" evidence="2">
    <location>
        <begin position="35"/>
        <end position="60"/>
    </location>
</feature>
<feature type="compositionally biased region" description="Pro residues" evidence="2">
    <location>
        <begin position="61"/>
        <end position="80"/>
    </location>
</feature>
<feature type="region of interest" description="Disordered" evidence="2">
    <location>
        <begin position="35"/>
        <end position="115"/>
    </location>
</feature>
<dbReference type="GO" id="GO:0009253">
    <property type="term" value="P:peptidoglycan catabolic process"/>
    <property type="evidence" value="ECO:0007669"/>
    <property type="project" value="InterPro"/>
</dbReference>
<dbReference type="GO" id="GO:0030288">
    <property type="term" value="C:outer membrane-bounded periplasmic space"/>
    <property type="evidence" value="ECO:0007669"/>
    <property type="project" value="TreeGrafter"/>
</dbReference>
<evidence type="ECO:0000259" key="3">
    <source>
        <dbReference type="SMART" id="SM00646"/>
    </source>
</evidence>
<dbReference type="Pfam" id="PF01520">
    <property type="entry name" value="Amidase_3"/>
    <property type="match status" value="1"/>
</dbReference>
<proteinExistence type="predicted"/>
<dbReference type="InterPro" id="IPR002508">
    <property type="entry name" value="MurNAc-LAA_cat"/>
</dbReference>
<keyword evidence="5" id="KW-1185">Reference proteome</keyword>
<dbReference type="AlphaFoldDB" id="A0A134ALJ5"/>
<accession>A0A134ALJ5</accession>
<dbReference type="Proteomes" id="UP000070442">
    <property type="component" value="Unassembled WGS sequence"/>
</dbReference>
<gene>
    <name evidence="4" type="ORF">HMPREF1863_00045</name>
</gene>
<sequence>MEDFVKRFVLISILLLALTGIGLKLYARHTAAENKLAVKTEESRATSEEKPKTREPKPEQEPTPDPAEPEPAPQHTPPNGPLICIDAGHQAHGNPEPETIAPSSTKTKAKVASGTRGVSTGIDEYVFTLRFSMLLKDKLEAAGYRVGMVRDRHDVDISNQERARIANDMGADLYLRIHANGTGDSSVKGIETFYPSPNNPDIGYLSAPSEKLSKLILHEMANAAGAKARGAIARDDLTGTNFATMPNCLIECGYMSNPEEDRLLNDDAYLNKLADGIVKAINLYYQS</sequence>
<evidence type="ECO:0000256" key="1">
    <source>
        <dbReference type="ARBA" id="ARBA00022801"/>
    </source>
</evidence>
<dbReference type="OrthoDB" id="9806267at2"/>